<accession>A0A839Z1R7</accession>
<keyword evidence="1" id="KW-1133">Transmembrane helix</keyword>
<evidence type="ECO:0008006" key="4">
    <source>
        <dbReference type="Google" id="ProtNLM"/>
    </source>
</evidence>
<organism evidence="2 3">
    <name type="scientific">Sphingomicrobium lutaoense</name>
    <dbReference type="NCBI Taxonomy" id="515949"/>
    <lineage>
        <taxon>Bacteria</taxon>
        <taxon>Pseudomonadati</taxon>
        <taxon>Pseudomonadota</taxon>
        <taxon>Alphaproteobacteria</taxon>
        <taxon>Sphingomonadales</taxon>
        <taxon>Sphingomonadaceae</taxon>
        <taxon>Sphingomicrobium</taxon>
    </lineage>
</organism>
<evidence type="ECO:0000256" key="1">
    <source>
        <dbReference type="SAM" id="Phobius"/>
    </source>
</evidence>
<keyword evidence="1" id="KW-0472">Membrane</keyword>
<feature type="transmembrane region" description="Helical" evidence="1">
    <location>
        <begin position="117"/>
        <end position="136"/>
    </location>
</feature>
<name>A0A839Z1R7_9SPHN</name>
<evidence type="ECO:0000313" key="2">
    <source>
        <dbReference type="EMBL" id="MBB3764508.1"/>
    </source>
</evidence>
<keyword evidence="1" id="KW-0812">Transmembrane</keyword>
<dbReference type="Proteomes" id="UP000578569">
    <property type="component" value="Unassembled WGS sequence"/>
</dbReference>
<sequence>MERSKAPTHLWIVGIVSLLWNAYGAFDYLMTRTRNEAYLSALPVDYDELMEYIDSFPLVADIGWGLGVWGAVLGSVLLLLRSRYAVHSFAVSLVGAVVSLGYDMFMADKPEGMSGGIFDIMPIVIILIAVALLYYARRQAAAGVLR</sequence>
<feature type="transmembrane region" description="Helical" evidence="1">
    <location>
        <begin position="62"/>
        <end position="80"/>
    </location>
</feature>
<dbReference type="RefSeq" id="WP_183933760.1">
    <property type="nucleotide sequence ID" value="NZ_JACICF010000001.1"/>
</dbReference>
<proteinExistence type="predicted"/>
<evidence type="ECO:0000313" key="3">
    <source>
        <dbReference type="Proteomes" id="UP000578569"/>
    </source>
</evidence>
<gene>
    <name evidence="2" type="ORF">FHS50_001531</name>
</gene>
<keyword evidence="3" id="KW-1185">Reference proteome</keyword>
<feature type="transmembrane region" description="Helical" evidence="1">
    <location>
        <begin position="87"/>
        <end position="105"/>
    </location>
</feature>
<dbReference type="AlphaFoldDB" id="A0A839Z1R7"/>
<protein>
    <recommendedName>
        <fullName evidence="4">Sugar transporter</fullName>
    </recommendedName>
</protein>
<dbReference type="EMBL" id="JACICF010000001">
    <property type="protein sequence ID" value="MBB3764508.1"/>
    <property type="molecule type" value="Genomic_DNA"/>
</dbReference>
<comment type="caution">
    <text evidence="2">The sequence shown here is derived from an EMBL/GenBank/DDBJ whole genome shotgun (WGS) entry which is preliminary data.</text>
</comment>
<reference evidence="2 3" key="1">
    <citation type="submission" date="2020-08" db="EMBL/GenBank/DDBJ databases">
        <title>Genomic Encyclopedia of Type Strains, Phase IV (KMG-IV): sequencing the most valuable type-strain genomes for metagenomic binning, comparative biology and taxonomic classification.</title>
        <authorList>
            <person name="Goeker M."/>
        </authorList>
    </citation>
    <scope>NUCLEOTIDE SEQUENCE [LARGE SCALE GENOMIC DNA]</scope>
    <source>
        <strain evidence="2 3">DSM 24194</strain>
    </source>
</reference>